<evidence type="ECO:0000259" key="3">
    <source>
        <dbReference type="Pfam" id="PF00149"/>
    </source>
</evidence>
<evidence type="ECO:0000259" key="4">
    <source>
        <dbReference type="Pfam" id="PF02872"/>
    </source>
</evidence>
<dbReference type="GO" id="GO:0000166">
    <property type="term" value="F:nucleotide binding"/>
    <property type="evidence" value="ECO:0007669"/>
    <property type="project" value="UniProtKB-KW"/>
</dbReference>
<dbReference type="GO" id="GO:0008254">
    <property type="term" value="F:3'-nucleotidase activity"/>
    <property type="evidence" value="ECO:0007669"/>
    <property type="project" value="UniProtKB-EC"/>
</dbReference>
<evidence type="ECO:0000256" key="1">
    <source>
        <dbReference type="ARBA" id="ARBA00022729"/>
    </source>
</evidence>
<dbReference type="EC" id="3.1.3.6" evidence="5"/>
<dbReference type="PANTHER" id="PTHR11575:SF6">
    <property type="entry name" value="2',3'-CYCLIC-NUCLEOTIDE 2'-PHOSPHODIESTERASE_3'-NUCLEOTIDASE"/>
    <property type="match status" value="1"/>
</dbReference>
<accession>A0A2R8BA28</accession>
<dbReference type="InterPro" id="IPR008334">
    <property type="entry name" value="5'-Nucleotdase_C"/>
</dbReference>
<dbReference type="GO" id="GO:0009166">
    <property type="term" value="P:nucleotide catabolic process"/>
    <property type="evidence" value="ECO:0007669"/>
    <property type="project" value="InterPro"/>
</dbReference>
<evidence type="ECO:0000313" key="6">
    <source>
        <dbReference type="Proteomes" id="UP000244880"/>
    </source>
</evidence>
<dbReference type="Proteomes" id="UP000244880">
    <property type="component" value="Unassembled WGS sequence"/>
</dbReference>
<dbReference type="Pfam" id="PF00149">
    <property type="entry name" value="Metallophos"/>
    <property type="match status" value="1"/>
</dbReference>
<dbReference type="SUPFAM" id="SSF55816">
    <property type="entry name" value="5'-nucleotidase (syn. UDP-sugar hydrolase), C-terminal domain"/>
    <property type="match status" value="1"/>
</dbReference>
<dbReference type="PANTHER" id="PTHR11575">
    <property type="entry name" value="5'-NUCLEOTIDASE-RELATED"/>
    <property type="match status" value="1"/>
</dbReference>
<feature type="domain" description="5'-Nucleotidase C-terminal" evidence="4">
    <location>
        <begin position="364"/>
        <end position="536"/>
    </location>
</feature>
<comment type="similarity">
    <text evidence="2">Belongs to the 5'-nucleotidase family.</text>
</comment>
<dbReference type="InterPro" id="IPR029052">
    <property type="entry name" value="Metallo-depent_PP-like"/>
</dbReference>
<dbReference type="GO" id="GO:0030288">
    <property type="term" value="C:outer membrane-bounded periplasmic space"/>
    <property type="evidence" value="ECO:0007669"/>
    <property type="project" value="TreeGrafter"/>
</dbReference>
<proteinExistence type="inferred from homology"/>
<dbReference type="AlphaFoldDB" id="A0A2R8BA28"/>
<dbReference type="InterPro" id="IPR006179">
    <property type="entry name" value="5_nucleotidase/apyrase"/>
</dbReference>
<organism evidence="5 6">
    <name type="scientific">Ascidiaceihabitans donghaensis</name>
    <dbReference type="NCBI Taxonomy" id="1510460"/>
    <lineage>
        <taxon>Bacteria</taxon>
        <taxon>Pseudomonadati</taxon>
        <taxon>Pseudomonadota</taxon>
        <taxon>Alphaproteobacteria</taxon>
        <taxon>Rhodobacterales</taxon>
        <taxon>Paracoccaceae</taxon>
        <taxon>Ascidiaceihabitans</taxon>
    </lineage>
</organism>
<keyword evidence="2" id="KW-0547">Nucleotide-binding</keyword>
<dbReference type="Gene3D" id="3.90.780.10">
    <property type="entry name" value="5'-Nucleotidase, C-terminal domain"/>
    <property type="match status" value="1"/>
</dbReference>
<sequence length="620" mass="66189">MNSGQRHQWRDGVVAQASLRILATSDLHMNLRGFNYITGKPQAKAGLAQLASMITQARTENGEGACILLDNGDALQGAPIADTAAQPPLSYNHPMALAFDALGYDAIGLGNHDFDYGLDFLDTVSTQYKAPTVCSNIVSKALSDVRMWTIVDQQATCSDGVVRDLKVGVISVLPEQTMIWNSKHLSGRASIGSMQDAVNLQVPKVKAAGADLVVLLAHSGIGRGNGPKDAENAALQLSNTPDIDAVIAGHTHSLFPDCASQAVPGSDPVQGTLNGTPAAMPGFGGSHLAVLDLNLGHANGAWHVLNHCVTLRSAPSTTLHDPAILQATDAAHQRTKARMEETVGVASAPLNSYFSLLHTSSDLTFIAHAKRLAMQRHIAGTAHAELPLLVSTSAHASGGKAGPDNYVAFAKGPLRRRDVSPLVPFDNAIWGRVVTARDVREWLERCAAVFATQRPDAPDQMLLDSNAPGFNFDVLHGVDFTINPTRPSRYDPDGTLVDKNASRVESLTFDGAPLEDSQQFLMASNSYRLAGGGQYPGCTTQAVSVKCEETVNDALAWLIHNPLYQADAPESRWNLSPGLDLHTVYKTSPAARIHLKQIARYNPVDLGDTADGFCALRLHL</sequence>
<gene>
    <name evidence="5" type="primary">cpdB</name>
    <name evidence="5" type="ORF">ASD8599_00633</name>
</gene>
<dbReference type="PRINTS" id="PR01607">
    <property type="entry name" value="APYRASEFAMLY"/>
</dbReference>
<dbReference type="InterPro" id="IPR004843">
    <property type="entry name" value="Calcineurin-like_PHP"/>
</dbReference>
<keyword evidence="2 5" id="KW-0378">Hydrolase</keyword>
<evidence type="ECO:0000256" key="2">
    <source>
        <dbReference type="RuleBase" id="RU362119"/>
    </source>
</evidence>
<evidence type="ECO:0000313" key="5">
    <source>
        <dbReference type="EMBL" id="SPH19893.1"/>
    </source>
</evidence>
<protein>
    <submittedName>
        <fullName evidence="5">2',3'-cyclic-nucleotide 2'-phosphodiesterase/3'-nucleotidase</fullName>
        <ecNumber evidence="5">3.1.3.6</ecNumber>
    </submittedName>
</protein>
<keyword evidence="6" id="KW-1185">Reference proteome</keyword>
<dbReference type="Pfam" id="PF02872">
    <property type="entry name" value="5_nucleotid_C"/>
    <property type="match status" value="1"/>
</dbReference>
<name>A0A2R8BA28_9RHOB</name>
<dbReference type="Gene3D" id="3.60.21.10">
    <property type="match status" value="1"/>
</dbReference>
<feature type="domain" description="Calcineurin-like phosphoesterase" evidence="3">
    <location>
        <begin position="19"/>
        <end position="253"/>
    </location>
</feature>
<dbReference type="EMBL" id="OMOR01000001">
    <property type="protein sequence ID" value="SPH19893.1"/>
    <property type="molecule type" value="Genomic_DNA"/>
</dbReference>
<dbReference type="SUPFAM" id="SSF56300">
    <property type="entry name" value="Metallo-dependent phosphatases"/>
    <property type="match status" value="1"/>
</dbReference>
<dbReference type="InterPro" id="IPR036907">
    <property type="entry name" value="5'-Nucleotdase_C_sf"/>
</dbReference>
<reference evidence="5 6" key="1">
    <citation type="submission" date="2018-03" db="EMBL/GenBank/DDBJ databases">
        <authorList>
            <person name="Keele B.F."/>
        </authorList>
    </citation>
    <scope>NUCLEOTIDE SEQUENCE [LARGE SCALE GENOMIC DNA]</scope>
    <source>
        <strain evidence="5 6">CECT 8599</strain>
    </source>
</reference>
<keyword evidence="1" id="KW-0732">Signal</keyword>